<evidence type="ECO:0000313" key="2">
    <source>
        <dbReference type="Proteomes" id="UP000027265"/>
    </source>
</evidence>
<dbReference type="HOGENOM" id="CLU_031314_2_0_1"/>
<dbReference type="Proteomes" id="UP000027265">
    <property type="component" value="Unassembled WGS sequence"/>
</dbReference>
<keyword evidence="2" id="KW-1185">Reference proteome</keyword>
<proteinExistence type="predicted"/>
<dbReference type="OrthoDB" id="3202607at2759"/>
<organism evidence="1 2">
    <name type="scientific">Jaapia argillacea MUCL 33604</name>
    <dbReference type="NCBI Taxonomy" id="933084"/>
    <lineage>
        <taxon>Eukaryota</taxon>
        <taxon>Fungi</taxon>
        <taxon>Dikarya</taxon>
        <taxon>Basidiomycota</taxon>
        <taxon>Agaricomycotina</taxon>
        <taxon>Agaricomycetes</taxon>
        <taxon>Agaricomycetidae</taxon>
        <taxon>Jaapiales</taxon>
        <taxon>Jaapiaceae</taxon>
        <taxon>Jaapia</taxon>
    </lineage>
</organism>
<dbReference type="AlphaFoldDB" id="A0A067PTA3"/>
<reference evidence="2" key="1">
    <citation type="journal article" date="2014" name="Proc. Natl. Acad. Sci. U.S.A.">
        <title>Extensive sampling of basidiomycete genomes demonstrates inadequacy of the white-rot/brown-rot paradigm for wood decay fungi.</title>
        <authorList>
            <person name="Riley R."/>
            <person name="Salamov A.A."/>
            <person name="Brown D.W."/>
            <person name="Nagy L.G."/>
            <person name="Floudas D."/>
            <person name="Held B.W."/>
            <person name="Levasseur A."/>
            <person name="Lombard V."/>
            <person name="Morin E."/>
            <person name="Otillar R."/>
            <person name="Lindquist E.A."/>
            <person name="Sun H."/>
            <person name="LaButti K.M."/>
            <person name="Schmutz J."/>
            <person name="Jabbour D."/>
            <person name="Luo H."/>
            <person name="Baker S.E."/>
            <person name="Pisabarro A.G."/>
            <person name="Walton J.D."/>
            <person name="Blanchette R.A."/>
            <person name="Henrissat B."/>
            <person name="Martin F."/>
            <person name="Cullen D."/>
            <person name="Hibbett D.S."/>
            <person name="Grigoriev I.V."/>
        </authorList>
    </citation>
    <scope>NUCLEOTIDE SEQUENCE [LARGE SCALE GENOMIC DNA]</scope>
    <source>
        <strain evidence="2">MUCL 33604</strain>
    </source>
</reference>
<evidence type="ECO:0000313" key="1">
    <source>
        <dbReference type="EMBL" id="KDQ58048.1"/>
    </source>
</evidence>
<dbReference type="InParanoid" id="A0A067PTA3"/>
<dbReference type="Gene3D" id="3.60.130.30">
    <property type="match status" value="1"/>
</dbReference>
<name>A0A067PTA3_9AGAM</name>
<accession>A0A067PTA3</accession>
<gene>
    <name evidence="1" type="ORF">JAAARDRAFT_129486</name>
</gene>
<dbReference type="EMBL" id="KL197718">
    <property type="protein sequence ID" value="KDQ58048.1"/>
    <property type="molecule type" value="Genomic_DNA"/>
</dbReference>
<sequence length="318" mass="35236">MGGEFFGLSVRPFHTHCCRTLGVVTDKGSRVIAVLAPPPEDAPGCKEEDTWGVGVVKAATEAMEQIRKSLVFNHGELHHRRGDYACINGGASHGGGRQVHLFQETSSTPPEQAAAFNHLTSQRCFKRVAGHHDHEPATPGILSHYAPRLYKCYHMTMNTIYQHHPHLKRIFLSSAWPAATFNLGPRLVTKQHVDSGNYAAGVCPIAAFGIYDHTKGGHFVLWDMGLIIEFPPGSTIVVPSGTLLHGNTAIQPHECRYSFTQYAAGALFQWFDYGFRSSEKLSEEDPALFAEMEHHRLTHWAESLTMFSKLEELSMSSS</sequence>
<protein>
    <submittedName>
        <fullName evidence="1">Uncharacterized protein</fullName>
    </submittedName>
</protein>